<dbReference type="AlphaFoldDB" id="A0A653CNS6"/>
<dbReference type="InterPro" id="IPR058912">
    <property type="entry name" value="HTH_animal"/>
</dbReference>
<dbReference type="GO" id="GO:0071897">
    <property type="term" value="P:DNA biosynthetic process"/>
    <property type="evidence" value="ECO:0007669"/>
    <property type="project" value="UniProtKB-ARBA"/>
</dbReference>
<gene>
    <name evidence="2" type="ORF">CALMAC_LOCUS10096</name>
</gene>
<organism evidence="2 3">
    <name type="scientific">Callosobruchus maculatus</name>
    <name type="common">Southern cowpea weevil</name>
    <name type="synonym">Pulse bruchid</name>
    <dbReference type="NCBI Taxonomy" id="64391"/>
    <lineage>
        <taxon>Eukaryota</taxon>
        <taxon>Metazoa</taxon>
        <taxon>Ecdysozoa</taxon>
        <taxon>Arthropoda</taxon>
        <taxon>Hexapoda</taxon>
        <taxon>Insecta</taxon>
        <taxon>Pterygota</taxon>
        <taxon>Neoptera</taxon>
        <taxon>Endopterygota</taxon>
        <taxon>Coleoptera</taxon>
        <taxon>Polyphaga</taxon>
        <taxon>Cucujiformia</taxon>
        <taxon>Chrysomeloidea</taxon>
        <taxon>Chrysomelidae</taxon>
        <taxon>Bruchinae</taxon>
        <taxon>Bruchini</taxon>
        <taxon>Callosobruchus</taxon>
    </lineage>
</organism>
<dbReference type="CDD" id="cd09276">
    <property type="entry name" value="Rnase_HI_RT_non_LTR"/>
    <property type="match status" value="1"/>
</dbReference>
<dbReference type="InterPro" id="IPR036397">
    <property type="entry name" value="RNaseH_sf"/>
</dbReference>
<dbReference type="GO" id="GO:0003676">
    <property type="term" value="F:nucleic acid binding"/>
    <property type="evidence" value="ECO:0007669"/>
    <property type="project" value="InterPro"/>
</dbReference>
<accession>A0A653CNS6</accession>
<evidence type="ECO:0000313" key="2">
    <source>
        <dbReference type="EMBL" id="VEN48752.1"/>
    </source>
</evidence>
<feature type="domain" description="RNase H type-1" evidence="1">
    <location>
        <begin position="87"/>
        <end position="187"/>
    </location>
</feature>
<dbReference type="Gene3D" id="3.30.420.10">
    <property type="entry name" value="Ribonuclease H-like superfamily/Ribonuclease H"/>
    <property type="match status" value="1"/>
</dbReference>
<dbReference type="PROSITE" id="PS50879">
    <property type="entry name" value="RNASE_H_1"/>
    <property type="match status" value="1"/>
</dbReference>
<dbReference type="GO" id="GO:0042575">
    <property type="term" value="C:DNA polymerase complex"/>
    <property type="evidence" value="ECO:0007669"/>
    <property type="project" value="UniProtKB-ARBA"/>
</dbReference>
<sequence>MGEARMGYSRLQTLPRGMYKDLGYNLLLFFFGCHLLSSKVADHNQIAEYVGHTIMDARKDHITPKYIFNKKFETIIRDRELCEVNNLHREIVWYTDGSKTEQGTGAGIFGRGTRQSIPLGKYGSVFQSEATLRALEAPKVTSALVWECLQEVGRLAEHNKVTLEWVPGHSGIRGNERADELARLGSSALFIGAEPALGVPKSTIRHQVAPCKKTAETLLFLSRNQLRITTGLLTGHCGLKEHLNKMGLYNGDLNCRLCGRGTASALQVLCEYEALDHKRQQLFGKTKLEPMEYSSAPGPGTYRILTKDPTKTIVRKTKKLVKNSSLDEETKEKDKTNLFRHVLTTTYFVWDTNMYEKIEGVAMGSPLSPVVANLVMEKIEQAALKSAQYKPKIWLRYVDDTFVVWNHGRENLEEFLEHLNSVHEDIHEKYGIIRTLSERARKVCEPEELDTELEHLKNASKTNGYTEKEITRTMRRNKAKGFLPYVPGITDRIGKMSITYYDTTAYRCPNFITIHPAVTEITWLEKRVQTDRPTDRRK</sequence>
<dbReference type="GO" id="GO:0004523">
    <property type="term" value="F:RNA-DNA hybrid ribonuclease activity"/>
    <property type="evidence" value="ECO:0007669"/>
    <property type="project" value="InterPro"/>
</dbReference>
<dbReference type="Pfam" id="PF00078">
    <property type="entry name" value="RVT_1"/>
    <property type="match status" value="1"/>
</dbReference>
<reference evidence="2 3" key="1">
    <citation type="submission" date="2019-01" db="EMBL/GenBank/DDBJ databases">
        <authorList>
            <person name="Sayadi A."/>
        </authorList>
    </citation>
    <scope>NUCLEOTIDE SEQUENCE [LARGE SCALE GENOMIC DNA]</scope>
</reference>
<dbReference type="InterPro" id="IPR002156">
    <property type="entry name" value="RNaseH_domain"/>
</dbReference>
<dbReference type="InterPro" id="IPR012337">
    <property type="entry name" value="RNaseH-like_sf"/>
</dbReference>
<dbReference type="PANTHER" id="PTHR21301">
    <property type="entry name" value="REVERSE TRANSCRIPTASE"/>
    <property type="match status" value="1"/>
</dbReference>
<dbReference type="OrthoDB" id="7765170at2759"/>
<evidence type="ECO:0000313" key="3">
    <source>
        <dbReference type="Proteomes" id="UP000410492"/>
    </source>
</evidence>
<proteinExistence type="predicted"/>
<name>A0A653CNS6_CALMS</name>
<dbReference type="InterPro" id="IPR000477">
    <property type="entry name" value="RT_dom"/>
</dbReference>
<dbReference type="Pfam" id="PF00075">
    <property type="entry name" value="RNase_H"/>
    <property type="match status" value="1"/>
</dbReference>
<dbReference type="Pfam" id="PF26215">
    <property type="entry name" value="HTH_animal"/>
    <property type="match status" value="1"/>
</dbReference>
<dbReference type="SUPFAM" id="SSF56672">
    <property type="entry name" value="DNA/RNA polymerases"/>
    <property type="match status" value="1"/>
</dbReference>
<protein>
    <recommendedName>
        <fullName evidence="1">RNase H type-1 domain-containing protein</fullName>
    </recommendedName>
</protein>
<keyword evidence="3" id="KW-1185">Reference proteome</keyword>
<evidence type="ECO:0000259" key="1">
    <source>
        <dbReference type="PROSITE" id="PS50879"/>
    </source>
</evidence>
<dbReference type="PROSITE" id="PS51257">
    <property type="entry name" value="PROKAR_LIPOPROTEIN"/>
    <property type="match status" value="1"/>
</dbReference>
<dbReference type="CDD" id="cd00304">
    <property type="entry name" value="RT_like"/>
    <property type="match status" value="1"/>
</dbReference>
<dbReference type="Proteomes" id="UP000410492">
    <property type="component" value="Unassembled WGS sequence"/>
</dbReference>
<dbReference type="InterPro" id="IPR043502">
    <property type="entry name" value="DNA/RNA_pol_sf"/>
</dbReference>
<dbReference type="SUPFAM" id="SSF53098">
    <property type="entry name" value="Ribonuclease H-like"/>
    <property type="match status" value="1"/>
</dbReference>
<dbReference type="EMBL" id="CAACVG010008162">
    <property type="protein sequence ID" value="VEN48752.1"/>
    <property type="molecule type" value="Genomic_DNA"/>
</dbReference>
<dbReference type="PANTHER" id="PTHR21301:SF10">
    <property type="entry name" value="REVERSE TRANSCRIPTASE DOMAIN-CONTAINING PROTEIN"/>
    <property type="match status" value="1"/>
</dbReference>